<keyword evidence="3" id="KW-1185">Reference proteome</keyword>
<feature type="region of interest" description="Disordered" evidence="1">
    <location>
        <begin position="1"/>
        <end position="38"/>
    </location>
</feature>
<sequence>MDVQYSHIRTQSTTGRQKRGRPEKEVDEKGIEDHGEELGDQVERCSDCSYCGG</sequence>
<gene>
    <name evidence="2" type="primary">RvY_08407-1</name>
    <name evidence="2" type="synonym">RvY_08407.1</name>
    <name evidence="2" type="ORF">RvY_08407</name>
</gene>
<organism evidence="2 3">
    <name type="scientific">Ramazzottius varieornatus</name>
    <name type="common">Water bear</name>
    <name type="synonym">Tardigrade</name>
    <dbReference type="NCBI Taxonomy" id="947166"/>
    <lineage>
        <taxon>Eukaryota</taxon>
        <taxon>Metazoa</taxon>
        <taxon>Ecdysozoa</taxon>
        <taxon>Tardigrada</taxon>
        <taxon>Eutardigrada</taxon>
        <taxon>Parachela</taxon>
        <taxon>Hypsibioidea</taxon>
        <taxon>Ramazzottiidae</taxon>
        <taxon>Ramazzottius</taxon>
    </lineage>
</organism>
<accession>A0A1D1VBC2</accession>
<protein>
    <submittedName>
        <fullName evidence="2">Uncharacterized protein</fullName>
    </submittedName>
</protein>
<dbReference type="EMBL" id="BDGG01000004">
    <property type="protein sequence ID" value="GAU97047.1"/>
    <property type="molecule type" value="Genomic_DNA"/>
</dbReference>
<proteinExistence type="predicted"/>
<feature type="compositionally biased region" description="Basic and acidic residues" evidence="1">
    <location>
        <begin position="20"/>
        <end position="38"/>
    </location>
</feature>
<evidence type="ECO:0000256" key="1">
    <source>
        <dbReference type="SAM" id="MobiDB-lite"/>
    </source>
</evidence>
<dbReference type="Proteomes" id="UP000186922">
    <property type="component" value="Unassembled WGS sequence"/>
</dbReference>
<dbReference type="AlphaFoldDB" id="A0A1D1VBC2"/>
<evidence type="ECO:0000313" key="2">
    <source>
        <dbReference type="EMBL" id="GAU97047.1"/>
    </source>
</evidence>
<name>A0A1D1VBC2_RAMVA</name>
<reference evidence="2 3" key="1">
    <citation type="journal article" date="2016" name="Nat. Commun.">
        <title>Extremotolerant tardigrade genome and improved radiotolerance of human cultured cells by tardigrade-unique protein.</title>
        <authorList>
            <person name="Hashimoto T."/>
            <person name="Horikawa D.D."/>
            <person name="Saito Y."/>
            <person name="Kuwahara H."/>
            <person name="Kozuka-Hata H."/>
            <person name="Shin-I T."/>
            <person name="Minakuchi Y."/>
            <person name="Ohishi K."/>
            <person name="Motoyama A."/>
            <person name="Aizu T."/>
            <person name="Enomoto A."/>
            <person name="Kondo K."/>
            <person name="Tanaka S."/>
            <person name="Hara Y."/>
            <person name="Koshikawa S."/>
            <person name="Sagara H."/>
            <person name="Miura T."/>
            <person name="Yokobori S."/>
            <person name="Miyagawa K."/>
            <person name="Suzuki Y."/>
            <person name="Kubo T."/>
            <person name="Oyama M."/>
            <person name="Kohara Y."/>
            <person name="Fujiyama A."/>
            <person name="Arakawa K."/>
            <person name="Katayama T."/>
            <person name="Toyoda A."/>
            <person name="Kunieda T."/>
        </authorList>
    </citation>
    <scope>NUCLEOTIDE SEQUENCE [LARGE SCALE GENOMIC DNA]</scope>
    <source>
        <strain evidence="2 3">YOKOZUNA-1</strain>
    </source>
</reference>
<comment type="caution">
    <text evidence="2">The sequence shown here is derived from an EMBL/GenBank/DDBJ whole genome shotgun (WGS) entry which is preliminary data.</text>
</comment>
<evidence type="ECO:0000313" key="3">
    <source>
        <dbReference type="Proteomes" id="UP000186922"/>
    </source>
</evidence>